<gene>
    <name evidence="1" type="ORF">SLAV_21125</name>
</gene>
<sequence>MTVFVAGHSEPRPASADWVKGLGDELTEDIGALGSSPGKLGSVWTDATFYVDARFRVDPQGAELGTWEAVVAAAQLGSALFRTAGMAEGAIEARIHHEMRTLPATGPTRYAHAQAWIEAFWFAVITRDQPKMTALCELPLDVLRASGADHDDYLYHWVATLQAYWLKRPELVQELTLTFQRSHPDVAVIAGREYIQQVAYPPINLFYKFLQKDEEGFQATLLEALELHKRYWTATPERADDIEGLVPIGILAVTCLAYDGGIPVGVDSPYLPEHLLKRSWVGEFEV</sequence>
<dbReference type="OrthoDB" id="3476420at2"/>
<reference evidence="1 2" key="1">
    <citation type="submission" date="2017-11" db="EMBL/GenBank/DDBJ databases">
        <title>Complete genome sequence of Streptomyces lavendulae subsp. lavendulae CCM 3239 (formerly 'Streptomyces aureofaciens CCM 3239'), the producer of the angucycline-type antibiotic auricin.</title>
        <authorList>
            <person name="Busche T."/>
            <person name="Novakova R."/>
            <person name="Al'Dilaimi A."/>
            <person name="Homerova D."/>
            <person name="Feckova L."/>
            <person name="Rezuchova B."/>
            <person name="Mingyar E."/>
            <person name="Csolleiova D."/>
            <person name="Bekeova C."/>
            <person name="Winkler A."/>
            <person name="Sevcikova B."/>
            <person name="Kalinowski J."/>
            <person name="Kormanec J."/>
            <person name="Ruckert C."/>
        </authorList>
    </citation>
    <scope>NUCLEOTIDE SEQUENCE [LARGE SCALE GENOMIC DNA]</scope>
    <source>
        <strain evidence="1 2">CCM 3239</strain>
    </source>
</reference>
<dbReference type="RefSeq" id="WP_030236921.1">
    <property type="nucleotide sequence ID" value="NZ_CP024985.1"/>
</dbReference>
<name>A0A2K8PK86_STRLA</name>
<accession>A0A2K8PK86</accession>
<evidence type="ECO:0000313" key="2">
    <source>
        <dbReference type="Proteomes" id="UP000231791"/>
    </source>
</evidence>
<proteinExistence type="predicted"/>
<dbReference type="AlphaFoldDB" id="A0A2K8PK86"/>
<dbReference type="GeneID" id="49385258"/>
<evidence type="ECO:0000313" key="1">
    <source>
        <dbReference type="EMBL" id="ATZ26045.1"/>
    </source>
</evidence>
<organism evidence="1 2">
    <name type="scientific">Streptomyces lavendulae subsp. lavendulae</name>
    <dbReference type="NCBI Taxonomy" id="58340"/>
    <lineage>
        <taxon>Bacteria</taxon>
        <taxon>Bacillati</taxon>
        <taxon>Actinomycetota</taxon>
        <taxon>Actinomycetes</taxon>
        <taxon>Kitasatosporales</taxon>
        <taxon>Streptomycetaceae</taxon>
        <taxon>Streptomyces</taxon>
    </lineage>
</organism>
<dbReference type="Pfam" id="PF15575">
    <property type="entry name" value="Imm49"/>
    <property type="match status" value="1"/>
</dbReference>
<dbReference type="InterPro" id="IPR029074">
    <property type="entry name" value="Imm49"/>
</dbReference>
<keyword evidence="2" id="KW-1185">Reference proteome</keyword>
<dbReference type="EMBL" id="CP024985">
    <property type="protein sequence ID" value="ATZ26045.1"/>
    <property type="molecule type" value="Genomic_DNA"/>
</dbReference>
<dbReference type="Proteomes" id="UP000231791">
    <property type="component" value="Chromosome"/>
</dbReference>
<dbReference type="KEGG" id="slx:SLAV_21125"/>
<protein>
    <submittedName>
        <fullName evidence="1">Uncharacterized protein</fullName>
    </submittedName>
</protein>